<evidence type="ECO:0000313" key="4">
    <source>
        <dbReference type="Proteomes" id="UP001501081"/>
    </source>
</evidence>
<evidence type="ECO:0000256" key="1">
    <source>
        <dbReference type="ARBA" id="ARBA00007637"/>
    </source>
</evidence>
<dbReference type="Proteomes" id="UP001501081">
    <property type="component" value="Unassembled WGS sequence"/>
</dbReference>
<organism evidence="3 4">
    <name type="scientific">Pedobacter ginsengiterrae</name>
    <dbReference type="NCBI Taxonomy" id="871696"/>
    <lineage>
        <taxon>Bacteria</taxon>
        <taxon>Pseudomonadati</taxon>
        <taxon>Bacteroidota</taxon>
        <taxon>Sphingobacteriia</taxon>
        <taxon>Sphingobacteriales</taxon>
        <taxon>Sphingobacteriaceae</taxon>
        <taxon>Pedobacter</taxon>
    </lineage>
</organism>
<dbReference type="Pfam" id="PF01370">
    <property type="entry name" value="Epimerase"/>
    <property type="match status" value="1"/>
</dbReference>
<dbReference type="Gene3D" id="3.40.50.720">
    <property type="entry name" value="NAD(P)-binding Rossmann-like Domain"/>
    <property type="match status" value="1"/>
</dbReference>
<dbReference type="SUPFAM" id="SSF51735">
    <property type="entry name" value="NAD(P)-binding Rossmann-fold domains"/>
    <property type="match status" value="1"/>
</dbReference>
<protein>
    <submittedName>
        <fullName evidence="3">NAD-dependent epimerase/dehydratase family protein</fullName>
    </submittedName>
</protein>
<dbReference type="RefSeq" id="WP_344769657.1">
    <property type="nucleotide sequence ID" value="NZ_BAABAK010000020.1"/>
</dbReference>
<proteinExistence type="inferred from homology"/>
<dbReference type="EMBL" id="BAABAK010000020">
    <property type="protein sequence ID" value="GAA3982762.1"/>
    <property type="molecule type" value="Genomic_DNA"/>
</dbReference>
<name>A0ABP7QJ89_9SPHI</name>
<comment type="similarity">
    <text evidence="1">Belongs to the NAD(P)-dependent epimerase/dehydratase family.</text>
</comment>
<keyword evidence="4" id="KW-1185">Reference proteome</keyword>
<sequence>MKKSIALIGGSGFIGTNLANFFAEKNYNVLVIGRSSIDKERFKSDNIKTVLIDVNHTSKLIEALEEYENVIWLVNNLLPGLKMDSLVDDFNLNVSPLVKFLELSRDAMQMKRFIFISSGGTIYGDSVNNTFFTETCPAKPISAYGMSKIVSENYVEYITDKANFDSYILRPSNVYGNFQNLVKPQGIIGFAFNAVINNSTIELFGDGMVTRDFVHVLDLATAIECCVNNIYEGSKVEKYNVASQNGYTIKEIIDLIKEITHTPIKTISKPLRDFDCIYNVLDISKIETNLHWKPKIDIKEGLDSVWKWMNIKS</sequence>
<gene>
    <name evidence="3" type="ORF">GCM10022246_38420</name>
</gene>
<accession>A0ABP7QJ89</accession>
<reference evidence="4" key="1">
    <citation type="journal article" date="2019" name="Int. J. Syst. Evol. Microbiol.">
        <title>The Global Catalogue of Microorganisms (GCM) 10K type strain sequencing project: providing services to taxonomists for standard genome sequencing and annotation.</title>
        <authorList>
            <consortium name="The Broad Institute Genomics Platform"/>
            <consortium name="The Broad Institute Genome Sequencing Center for Infectious Disease"/>
            <person name="Wu L."/>
            <person name="Ma J."/>
        </authorList>
    </citation>
    <scope>NUCLEOTIDE SEQUENCE [LARGE SCALE GENOMIC DNA]</scope>
    <source>
        <strain evidence="4">JCM 17338</strain>
    </source>
</reference>
<dbReference type="InterPro" id="IPR001509">
    <property type="entry name" value="Epimerase_deHydtase"/>
</dbReference>
<evidence type="ECO:0000313" key="3">
    <source>
        <dbReference type="EMBL" id="GAA3982762.1"/>
    </source>
</evidence>
<dbReference type="PANTHER" id="PTHR43000">
    <property type="entry name" value="DTDP-D-GLUCOSE 4,6-DEHYDRATASE-RELATED"/>
    <property type="match status" value="1"/>
</dbReference>
<feature type="domain" description="NAD-dependent epimerase/dehydratase" evidence="2">
    <location>
        <begin position="6"/>
        <end position="242"/>
    </location>
</feature>
<evidence type="ECO:0000259" key="2">
    <source>
        <dbReference type="Pfam" id="PF01370"/>
    </source>
</evidence>
<dbReference type="InterPro" id="IPR036291">
    <property type="entry name" value="NAD(P)-bd_dom_sf"/>
</dbReference>
<comment type="caution">
    <text evidence="3">The sequence shown here is derived from an EMBL/GenBank/DDBJ whole genome shotgun (WGS) entry which is preliminary data.</text>
</comment>